<dbReference type="EMBL" id="CP035494">
    <property type="protein sequence ID" value="QAY59317.1"/>
    <property type="molecule type" value="Genomic_DNA"/>
</dbReference>
<reference evidence="1 2" key="1">
    <citation type="submission" date="2019-01" db="EMBL/GenBank/DDBJ databases">
        <title>Genome sequencing of strain DFW100M-13.</title>
        <authorList>
            <person name="Heo J."/>
            <person name="Kim S.-J."/>
            <person name="Kim J.-S."/>
            <person name="Hong S.-B."/>
            <person name="Kwon S.-W."/>
        </authorList>
    </citation>
    <scope>NUCLEOTIDE SEQUENCE [LARGE SCALE GENOMIC DNA]</scope>
    <source>
        <strain evidence="1 2">DFW100M-13</strain>
    </source>
</reference>
<dbReference type="AlphaFoldDB" id="A0A4P6EGU1"/>
<name>A0A4P6EGU1_9MICO</name>
<accession>A0A4P6EGU1</accession>
<dbReference type="InterPro" id="IPR036412">
    <property type="entry name" value="HAD-like_sf"/>
</dbReference>
<dbReference type="SUPFAM" id="SSF56784">
    <property type="entry name" value="HAD-like"/>
    <property type="match status" value="1"/>
</dbReference>
<proteinExistence type="predicted"/>
<dbReference type="RefSeq" id="WP_129386410.1">
    <property type="nucleotide sequence ID" value="NZ_CP035494.1"/>
</dbReference>
<dbReference type="Proteomes" id="UP000293995">
    <property type="component" value="Chromosome"/>
</dbReference>
<dbReference type="OrthoDB" id="148966at2"/>
<keyword evidence="2" id="KW-1185">Reference proteome</keyword>
<protein>
    <submittedName>
        <fullName evidence="1">HAD family hydrolase</fullName>
    </submittedName>
</protein>
<dbReference type="PANTHER" id="PTHR19288:SF46">
    <property type="entry name" value="HALOACID DEHALOGENASE-LIKE HYDROLASE DOMAIN-CONTAINING PROTEIN 2"/>
    <property type="match status" value="1"/>
</dbReference>
<dbReference type="Pfam" id="PF13242">
    <property type="entry name" value="Hydrolase_like"/>
    <property type="match status" value="1"/>
</dbReference>
<keyword evidence="1" id="KW-0378">Hydrolase</keyword>
<dbReference type="Pfam" id="PF13344">
    <property type="entry name" value="Hydrolase_6"/>
    <property type="match status" value="1"/>
</dbReference>
<sequence length="287" mass="29234">MTPVSGALNMVDAWVIDVDGCLVSTSRAGGQGGTPIPGAVEFIRAVRDSGHAMRVVTNASACTPHRYAQQLREMGFDLSDDEFITAGSAAAAYIAATHAGARVLAIAEEGIVEPLAALDVDVTVDDAEGVSVVVVGAVDILDMSRLGAACHAVADNGAALYVTVNTPWFHGGRGRSVCTSAATAHAIAWVTGVEPVVLGKPSDALAATLRRQLGGDAVAIAVVGDAPAEVALAREMDALSIGVLTGALTRKAVADASDRTRTPDVIVDSIADLTDHIAPADSTRPHV</sequence>
<dbReference type="KEGG" id="mprt:ET475_04465"/>
<dbReference type="InterPro" id="IPR023214">
    <property type="entry name" value="HAD_sf"/>
</dbReference>
<dbReference type="PANTHER" id="PTHR19288">
    <property type="entry name" value="4-NITROPHENYLPHOSPHATASE-RELATED"/>
    <property type="match status" value="1"/>
</dbReference>
<gene>
    <name evidence="1" type="ORF">ET475_04465</name>
</gene>
<dbReference type="GO" id="GO:0005737">
    <property type="term" value="C:cytoplasm"/>
    <property type="evidence" value="ECO:0007669"/>
    <property type="project" value="TreeGrafter"/>
</dbReference>
<evidence type="ECO:0000313" key="1">
    <source>
        <dbReference type="EMBL" id="QAY59317.1"/>
    </source>
</evidence>
<evidence type="ECO:0000313" key="2">
    <source>
        <dbReference type="Proteomes" id="UP000293995"/>
    </source>
</evidence>
<dbReference type="Gene3D" id="3.40.50.1000">
    <property type="entry name" value="HAD superfamily/HAD-like"/>
    <property type="match status" value="2"/>
</dbReference>
<organism evidence="1 2">
    <name type="scientific">Microbacterium protaetiae</name>
    <dbReference type="NCBI Taxonomy" id="2509458"/>
    <lineage>
        <taxon>Bacteria</taxon>
        <taxon>Bacillati</taxon>
        <taxon>Actinomycetota</taxon>
        <taxon>Actinomycetes</taxon>
        <taxon>Micrococcales</taxon>
        <taxon>Microbacteriaceae</taxon>
        <taxon>Microbacterium</taxon>
    </lineage>
</organism>
<dbReference type="InterPro" id="IPR006357">
    <property type="entry name" value="HAD-SF_hydro_IIA"/>
</dbReference>
<dbReference type="GO" id="GO:0016791">
    <property type="term" value="F:phosphatase activity"/>
    <property type="evidence" value="ECO:0007669"/>
    <property type="project" value="TreeGrafter"/>
</dbReference>